<organism evidence="9 10">
    <name type="scientific">Bradyrhizobium yuanmingense</name>
    <dbReference type="NCBI Taxonomy" id="108015"/>
    <lineage>
        <taxon>Bacteria</taxon>
        <taxon>Pseudomonadati</taxon>
        <taxon>Pseudomonadota</taxon>
        <taxon>Alphaproteobacteria</taxon>
        <taxon>Hyphomicrobiales</taxon>
        <taxon>Nitrobacteraceae</taxon>
        <taxon>Bradyrhizobium</taxon>
    </lineage>
</organism>
<evidence type="ECO:0000256" key="2">
    <source>
        <dbReference type="ARBA" id="ARBA00022519"/>
    </source>
</evidence>
<feature type="domain" description="ABC transporter" evidence="8">
    <location>
        <begin position="8"/>
        <end position="240"/>
    </location>
</feature>
<keyword evidence="2" id="KW-0472">Membrane</keyword>
<dbReference type="PROSITE" id="PS50893">
    <property type="entry name" value="ABC_TRANSPORTER_2"/>
    <property type="match status" value="1"/>
</dbReference>
<dbReference type="InterPro" id="IPR027417">
    <property type="entry name" value="P-loop_NTPase"/>
</dbReference>
<dbReference type="Proteomes" id="UP000183174">
    <property type="component" value="Unassembled WGS sequence"/>
</dbReference>
<evidence type="ECO:0000313" key="10">
    <source>
        <dbReference type="Proteomes" id="UP000183174"/>
    </source>
</evidence>
<dbReference type="InterPro" id="IPR003439">
    <property type="entry name" value="ABC_transporter-like_ATP-bd"/>
</dbReference>
<keyword evidence="4 9" id="KW-0067">ATP-binding</keyword>
<dbReference type="GO" id="GO:0022857">
    <property type="term" value="F:transmembrane transporter activity"/>
    <property type="evidence" value="ECO:0007669"/>
    <property type="project" value="TreeGrafter"/>
</dbReference>
<dbReference type="InterPro" id="IPR017871">
    <property type="entry name" value="ABC_transporter-like_CS"/>
</dbReference>
<dbReference type="PANTHER" id="PTHR24220:SF86">
    <property type="entry name" value="ABC TRANSPORTER ABCH.1"/>
    <property type="match status" value="1"/>
</dbReference>
<dbReference type="Gene3D" id="3.40.50.300">
    <property type="entry name" value="P-loop containing nucleotide triphosphate hydrolases"/>
    <property type="match status" value="1"/>
</dbReference>
<keyword evidence="1" id="KW-0813">Transport</keyword>
<gene>
    <name evidence="9" type="ORF">GA0061099_1008280</name>
</gene>
<accession>A0A1C3X1Z2</accession>
<dbReference type="InterPro" id="IPR003593">
    <property type="entry name" value="AAA+_ATPase"/>
</dbReference>
<protein>
    <submittedName>
        <fullName evidence="9">Putative ABC transport system ATP-binding protein</fullName>
    </submittedName>
</protein>
<evidence type="ECO:0000256" key="4">
    <source>
        <dbReference type="ARBA" id="ARBA00022840"/>
    </source>
</evidence>
<evidence type="ECO:0000259" key="8">
    <source>
        <dbReference type="PROSITE" id="PS50893"/>
    </source>
</evidence>
<dbReference type="CDD" id="cd03255">
    <property type="entry name" value="ABC_MJ0796_LolCDE_FtsE"/>
    <property type="match status" value="1"/>
</dbReference>
<proteinExistence type="inferred from homology"/>
<evidence type="ECO:0000256" key="6">
    <source>
        <dbReference type="ARBA" id="ARBA00024722"/>
    </source>
</evidence>
<dbReference type="SMART" id="SM00382">
    <property type="entry name" value="AAA"/>
    <property type="match status" value="1"/>
</dbReference>
<dbReference type="SUPFAM" id="SSF52540">
    <property type="entry name" value="P-loop containing nucleoside triphosphate hydrolases"/>
    <property type="match status" value="1"/>
</dbReference>
<evidence type="ECO:0000313" key="9">
    <source>
        <dbReference type="EMBL" id="SCB46004.1"/>
    </source>
</evidence>
<keyword evidence="5" id="KW-1278">Translocase</keyword>
<dbReference type="PROSITE" id="PS00211">
    <property type="entry name" value="ABC_TRANSPORTER_1"/>
    <property type="match status" value="1"/>
</dbReference>
<dbReference type="GO" id="GO:0098796">
    <property type="term" value="C:membrane protein complex"/>
    <property type="evidence" value="ECO:0007669"/>
    <property type="project" value="UniProtKB-ARBA"/>
</dbReference>
<dbReference type="AlphaFoldDB" id="A0A1C3X1Z2"/>
<dbReference type="GO" id="GO:0005886">
    <property type="term" value="C:plasma membrane"/>
    <property type="evidence" value="ECO:0007669"/>
    <property type="project" value="TreeGrafter"/>
</dbReference>
<keyword evidence="2" id="KW-0997">Cell inner membrane</keyword>
<sequence length="241" mass="25813">MTAAAPLISLQSVSRTYRTERVAVAAVRNVSFDIAQGEIVAVMGPSGSGKSTLMNMIGLLDLPSEGAVYLQGANVADLTEDRRSSLRARRIGFVFQSYNLLARHDAIENVALPLVYCGIARKERMARAEASLQAVGMLHRAHHFPRQLSGGEQQRVAIARALIASPLIVLADEPTGALDSRTGAEILSLFAALNRIGQTIVMITHDPGIAAQCRRTIHLHDGELVGDETQTPALAKRSAVS</sequence>
<dbReference type="GO" id="GO:0016887">
    <property type="term" value="F:ATP hydrolysis activity"/>
    <property type="evidence" value="ECO:0007669"/>
    <property type="project" value="InterPro"/>
</dbReference>
<evidence type="ECO:0000256" key="1">
    <source>
        <dbReference type="ARBA" id="ARBA00022448"/>
    </source>
</evidence>
<dbReference type="GO" id="GO:0005524">
    <property type="term" value="F:ATP binding"/>
    <property type="evidence" value="ECO:0007669"/>
    <property type="project" value="UniProtKB-KW"/>
</dbReference>
<dbReference type="PANTHER" id="PTHR24220">
    <property type="entry name" value="IMPORT ATP-BINDING PROTEIN"/>
    <property type="match status" value="1"/>
</dbReference>
<dbReference type="InterPro" id="IPR015854">
    <property type="entry name" value="ABC_transpr_LolD-like"/>
</dbReference>
<evidence type="ECO:0000256" key="7">
    <source>
        <dbReference type="ARBA" id="ARBA00038388"/>
    </source>
</evidence>
<dbReference type="InterPro" id="IPR017911">
    <property type="entry name" value="MacB-like_ATP-bd"/>
</dbReference>
<keyword evidence="2" id="KW-1003">Cell membrane</keyword>
<reference evidence="9 10" key="1">
    <citation type="submission" date="2016-08" db="EMBL/GenBank/DDBJ databases">
        <authorList>
            <person name="Seilhamer J.J."/>
        </authorList>
    </citation>
    <scope>NUCLEOTIDE SEQUENCE [LARGE SCALE GENOMIC DNA]</scope>
    <source>
        <strain evidence="9 10">CCBAU 10071</strain>
    </source>
</reference>
<name>A0A1C3X1Z2_9BRAD</name>
<dbReference type="FunFam" id="3.40.50.300:FF:000032">
    <property type="entry name" value="Export ABC transporter ATP-binding protein"/>
    <property type="match status" value="1"/>
</dbReference>
<comment type="similarity">
    <text evidence="7">Belongs to the ABC transporter superfamily. Macrolide exporter (TC 3.A.1.122) family.</text>
</comment>
<comment type="function">
    <text evidence="6">Involved in beta-(1--&gt;2)glucan export. Transmembrane domains (TMD) form a pore in the inner membrane and the ATP-binding domain (NBD) is responsible for energy generation.</text>
</comment>
<dbReference type="EMBL" id="FMAE01000008">
    <property type="protein sequence ID" value="SCB46004.1"/>
    <property type="molecule type" value="Genomic_DNA"/>
</dbReference>
<dbReference type="Pfam" id="PF00005">
    <property type="entry name" value="ABC_tran"/>
    <property type="match status" value="1"/>
</dbReference>
<dbReference type="RefSeq" id="WP_036029051.1">
    <property type="nucleotide sequence ID" value="NZ_FMAE01000008.1"/>
</dbReference>
<keyword evidence="3" id="KW-0547">Nucleotide-binding</keyword>
<evidence type="ECO:0000256" key="5">
    <source>
        <dbReference type="ARBA" id="ARBA00022967"/>
    </source>
</evidence>
<evidence type="ECO:0000256" key="3">
    <source>
        <dbReference type="ARBA" id="ARBA00022741"/>
    </source>
</evidence>